<gene>
    <name evidence="1" type="ORF">NM688_g8684</name>
</gene>
<accession>A0ACC1RPL5</accession>
<proteinExistence type="predicted"/>
<protein>
    <submittedName>
        <fullName evidence="1">Uncharacterized protein</fullName>
    </submittedName>
</protein>
<dbReference type="EMBL" id="JANHOG010002413">
    <property type="protein sequence ID" value="KAJ3523690.1"/>
    <property type="molecule type" value="Genomic_DNA"/>
</dbReference>
<evidence type="ECO:0000313" key="1">
    <source>
        <dbReference type="EMBL" id="KAJ3523690.1"/>
    </source>
</evidence>
<reference evidence="1" key="1">
    <citation type="submission" date="2022-07" db="EMBL/GenBank/DDBJ databases">
        <title>Genome Sequence of Phlebia brevispora.</title>
        <authorList>
            <person name="Buettner E."/>
        </authorList>
    </citation>
    <scope>NUCLEOTIDE SEQUENCE</scope>
    <source>
        <strain evidence="1">MPL23</strain>
    </source>
</reference>
<keyword evidence="2" id="KW-1185">Reference proteome</keyword>
<organism evidence="1 2">
    <name type="scientific">Phlebia brevispora</name>
    <dbReference type="NCBI Taxonomy" id="194682"/>
    <lineage>
        <taxon>Eukaryota</taxon>
        <taxon>Fungi</taxon>
        <taxon>Dikarya</taxon>
        <taxon>Basidiomycota</taxon>
        <taxon>Agaricomycotina</taxon>
        <taxon>Agaricomycetes</taxon>
        <taxon>Polyporales</taxon>
        <taxon>Meruliaceae</taxon>
        <taxon>Phlebia</taxon>
    </lineage>
</organism>
<evidence type="ECO:0000313" key="2">
    <source>
        <dbReference type="Proteomes" id="UP001148662"/>
    </source>
</evidence>
<sequence length="391" mass="43921">MADFELQEHVQGIQDLSTYDITNEHDISSMDSRAISGILESAVEALADSSESITEPTVFDSYRSLLKYSESLQGSTMSKLLDSVSSAFHAEVDATLRDEDDDQQAYMVHKLPLEMYAFLLHWFVTAADKVKSAGEDDDAPPPPAARGRRGRGGKAAASRAKKTEVWSWMDHIPNILSLICKVFKLKTQRIWTTTAERDTFVNCLTSPAYRVMENAEYMKDQDTRMWAYKVVCLAVKLHGHSLTAQISIMQNLQFYEHIGEPMAELLWVLVKEYDHPQLCDEVLREVAGKTFSGQDPKGGRTVAKFLVKLVQLTSRSVLKQISLLLALLDSEFYPIRVALVEVIGFLIEDIATAEDVTDQNQNHVRKQLNGLYDLLLERTLDIAVSLSSGLR</sequence>
<comment type="caution">
    <text evidence="1">The sequence shown here is derived from an EMBL/GenBank/DDBJ whole genome shotgun (WGS) entry which is preliminary data.</text>
</comment>
<name>A0ACC1RPL5_9APHY</name>
<dbReference type="Proteomes" id="UP001148662">
    <property type="component" value="Unassembled WGS sequence"/>
</dbReference>